<organism evidence="9">
    <name type="scientific">Ralstonia solanacearum</name>
    <name type="common">Pseudomonas solanacearum</name>
    <dbReference type="NCBI Taxonomy" id="305"/>
    <lineage>
        <taxon>Bacteria</taxon>
        <taxon>Pseudomonadati</taxon>
        <taxon>Pseudomonadota</taxon>
        <taxon>Betaproteobacteria</taxon>
        <taxon>Burkholderiales</taxon>
        <taxon>Burkholderiaceae</taxon>
        <taxon>Ralstonia</taxon>
        <taxon>Ralstonia solanacearum species complex</taxon>
    </lineage>
</organism>
<dbReference type="GO" id="GO:0061579">
    <property type="term" value="F:N-acyl homoserine lactone synthase activity"/>
    <property type="evidence" value="ECO:0007669"/>
    <property type="project" value="UniProtKB-UniRule"/>
</dbReference>
<protein>
    <recommendedName>
        <fullName evidence="1 8">Acyl-homoserine-lactone synthase</fullName>
        <ecNumber evidence="1 8">2.3.1.184</ecNumber>
    </recommendedName>
    <alternativeName>
        <fullName evidence="8">Autoinducer synthesis protein</fullName>
    </alternativeName>
</protein>
<name>A0A0S4TNF1_RALSL</name>
<evidence type="ECO:0000256" key="3">
    <source>
        <dbReference type="ARBA" id="ARBA00022679"/>
    </source>
</evidence>
<dbReference type="PRINTS" id="PR01549">
    <property type="entry name" value="AUTOINDCRSYN"/>
</dbReference>
<evidence type="ECO:0000256" key="7">
    <source>
        <dbReference type="PROSITE-ProRule" id="PRU00533"/>
    </source>
</evidence>
<dbReference type="InterPro" id="IPR018311">
    <property type="entry name" value="Autoind_synth_CS"/>
</dbReference>
<sequence>MRTFVHGGGRLPEAVDAALAHYRHQIFVGQLGWQLPMADGRFERDQYDRDDTVYVVARDADGAICGCARLLPTTRPYLLKDVFAPLLMRGVPAPESPGVWELSRFAARSGASRARGMRPDWAVRPMLASVVQCAAQRGARRLIGVTFVSMVRLFRRIGVRAHHAGPVRCIGGRPVVACWIDIDASTCAALGIPGASVVPGPALQ</sequence>
<evidence type="ECO:0000256" key="2">
    <source>
        <dbReference type="ARBA" id="ARBA00022654"/>
    </source>
</evidence>
<evidence type="ECO:0000256" key="6">
    <source>
        <dbReference type="ARBA" id="ARBA00048576"/>
    </source>
</evidence>
<evidence type="ECO:0000256" key="5">
    <source>
        <dbReference type="ARBA" id="ARBA00022929"/>
    </source>
</evidence>
<keyword evidence="4 8" id="KW-0949">S-adenosyl-L-methionine</keyword>
<comment type="catalytic activity">
    <reaction evidence="6 8">
        <text>a fatty acyl-[ACP] + S-adenosyl-L-methionine = an N-acyl-L-homoserine lactone + S-methyl-5'-thioadenosine + holo-[ACP] + H(+)</text>
        <dbReference type="Rhea" id="RHEA:10096"/>
        <dbReference type="Rhea" id="RHEA-COMP:9685"/>
        <dbReference type="Rhea" id="RHEA-COMP:14125"/>
        <dbReference type="ChEBI" id="CHEBI:15378"/>
        <dbReference type="ChEBI" id="CHEBI:17509"/>
        <dbReference type="ChEBI" id="CHEBI:55474"/>
        <dbReference type="ChEBI" id="CHEBI:59789"/>
        <dbReference type="ChEBI" id="CHEBI:64479"/>
        <dbReference type="ChEBI" id="CHEBI:138651"/>
        <dbReference type="EC" id="2.3.1.184"/>
    </reaction>
</comment>
<dbReference type="SUPFAM" id="SSF55729">
    <property type="entry name" value="Acyl-CoA N-acyltransferases (Nat)"/>
    <property type="match status" value="1"/>
</dbReference>
<dbReference type="EC" id="2.3.1.184" evidence="1 8"/>
<dbReference type="AlphaFoldDB" id="A0A0S4TNF1"/>
<dbReference type="GO" id="GO:0009372">
    <property type="term" value="P:quorum sensing"/>
    <property type="evidence" value="ECO:0007669"/>
    <property type="project" value="UniProtKB-UniRule"/>
</dbReference>
<comment type="similarity">
    <text evidence="7 8">Belongs to the autoinducer synthase family.</text>
</comment>
<dbReference type="PROSITE" id="PS51187">
    <property type="entry name" value="AUTOINDUCER_SYNTH_2"/>
    <property type="match status" value="1"/>
</dbReference>
<dbReference type="PROSITE" id="PS00949">
    <property type="entry name" value="AUTOINDUCER_SYNTH_1"/>
    <property type="match status" value="1"/>
</dbReference>
<dbReference type="InterPro" id="IPR016181">
    <property type="entry name" value="Acyl_CoA_acyltransferase"/>
</dbReference>
<keyword evidence="2 7" id="KW-0673">Quorum sensing</keyword>
<dbReference type="EMBL" id="LN899819">
    <property type="protein sequence ID" value="CUV11580.1"/>
    <property type="molecule type" value="Genomic_DNA"/>
</dbReference>
<evidence type="ECO:0000313" key="9">
    <source>
        <dbReference type="EMBL" id="CUV11580.1"/>
    </source>
</evidence>
<evidence type="ECO:0000256" key="4">
    <source>
        <dbReference type="ARBA" id="ARBA00022691"/>
    </source>
</evidence>
<dbReference type="PATRIC" id="fig|305.106.peg.4803"/>
<dbReference type="PANTHER" id="PTHR39322">
    <property type="entry name" value="ACYL-HOMOSERINE-LACTONE SYNTHASE"/>
    <property type="match status" value="1"/>
</dbReference>
<accession>A0A0S4TNF1</accession>
<dbReference type="PANTHER" id="PTHR39322:SF1">
    <property type="entry name" value="ISOVALERYL-HOMOSERINE LACTONE SYNTHASE"/>
    <property type="match status" value="1"/>
</dbReference>
<keyword evidence="3 8" id="KW-0808">Transferase</keyword>
<dbReference type="GO" id="GO:0007165">
    <property type="term" value="P:signal transduction"/>
    <property type="evidence" value="ECO:0007669"/>
    <property type="project" value="TreeGrafter"/>
</dbReference>
<keyword evidence="5 7" id="KW-0071">Autoinducer synthesis</keyword>
<reference evidence="9" key="1">
    <citation type="submission" date="2015-10" db="EMBL/GenBank/DDBJ databases">
        <authorList>
            <person name="Gilbert D.G."/>
        </authorList>
    </citation>
    <scope>NUCLEOTIDE SEQUENCE</scope>
    <source>
        <strain evidence="9">Phyl III-seqv23</strain>
    </source>
</reference>
<dbReference type="InterPro" id="IPR001690">
    <property type="entry name" value="Autoind_synthase"/>
</dbReference>
<dbReference type="Pfam" id="PF00765">
    <property type="entry name" value="Autoind_synth"/>
    <property type="match status" value="1"/>
</dbReference>
<keyword evidence="9" id="KW-0012">Acyltransferase</keyword>
<evidence type="ECO:0000256" key="8">
    <source>
        <dbReference type="RuleBase" id="RU361135"/>
    </source>
</evidence>
<gene>
    <name evidence="9" type="primary">solI</name>
    <name evidence="9" type="ORF">RUN39_v1_170045</name>
</gene>
<evidence type="ECO:0000256" key="1">
    <source>
        <dbReference type="ARBA" id="ARBA00012340"/>
    </source>
</evidence>
<dbReference type="Gene3D" id="3.40.630.30">
    <property type="match status" value="1"/>
</dbReference>
<proteinExistence type="inferred from homology"/>